<reference evidence="2 4" key="1">
    <citation type="submission" date="2018-06" db="EMBL/GenBank/DDBJ databases">
        <title>Comparative genomics of rhizobia nodulating Arachis hypogaea in China.</title>
        <authorList>
            <person name="Li Y."/>
        </authorList>
    </citation>
    <scope>NUCLEOTIDE SEQUENCE [LARGE SCALE GENOMIC DNA]</scope>
    <source>
        <strain evidence="2 4">CCBAU 51670</strain>
    </source>
</reference>
<dbReference type="Pfam" id="PF13410">
    <property type="entry name" value="GST_C_2"/>
    <property type="match status" value="1"/>
</dbReference>
<protein>
    <submittedName>
        <fullName evidence="2">Glutathione S-transferase family protein</fullName>
    </submittedName>
</protein>
<evidence type="ECO:0000313" key="2">
    <source>
        <dbReference type="EMBL" id="QAU48937.1"/>
    </source>
</evidence>
<organism evidence="2 4">
    <name type="scientific">Bradyrhizobium guangzhouense</name>
    <dbReference type="NCBI Taxonomy" id="1325095"/>
    <lineage>
        <taxon>Bacteria</taxon>
        <taxon>Pseudomonadati</taxon>
        <taxon>Pseudomonadota</taxon>
        <taxon>Alphaproteobacteria</taxon>
        <taxon>Hyphomicrobiales</taxon>
        <taxon>Nitrobacteraceae</taxon>
        <taxon>Bradyrhizobium</taxon>
    </lineage>
</organism>
<dbReference type="InterPro" id="IPR036282">
    <property type="entry name" value="Glutathione-S-Trfase_C_sf"/>
</dbReference>
<evidence type="ECO:0000313" key="4">
    <source>
        <dbReference type="Proteomes" id="UP000288972"/>
    </source>
</evidence>
<dbReference type="Proteomes" id="UP000290401">
    <property type="component" value="Unassembled WGS sequence"/>
</dbReference>
<proteinExistence type="predicted"/>
<dbReference type="SUPFAM" id="SSF52833">
    <property type="entry name" value="Thioredoxin-like"/>
    <property type="match status" value="1"/>
</dbReference>
<dbReference type="Gene3D" id="3.40.30.110">
    <property type="match status" value="2"/>
</dbReference>
<feature type="domain" description="GST N-terminal" evidence="1">
    <location>
        <begin position="2"/>
        <end position="81"/>
    </location>
</feature>
<dbReference type="EMBL" id="RDQZ01000055">
    <property type="protein sequence ID" value="RXH04737.1"/>
    <property type="molecule type" value="Genomic_DNA"/>
</dbReference>
<evidence type="ECO:0000259" key="1">
    <source>
        <dbReference type="PROSITE" id="PS50404"/>
    </source>
</evidence>
<evidence type="ECO:0000313" key="3">
    <source>
        <dbReference type="EMBL" id="RXH04737.1"/>
    </source>
</evidence>
<dbReference type="CDD" id="cd00570">
    <property type="entry name" value="GST_N_family"/>
    <property type="match status" value="1"/>
</dbReference>
<dbReference type="InterPro" id="IPR036249">
    <property type="entry name" value="Thioredoxin-like_sf"/>
</dbReference>
<dbReference type="InterPro" id="IPR004045">
    <property type="entry name" value="Glutathione_S-Trfase_N"/>
</dbReference>
<dbReference type="AlphaFoldDB" id="A0AAE5X4V5"/>
<name>A0AAE5X4V5_9BRAD</name>
<reference evidence="3 5" key="2">
    <citation type="submission" date="2018-10" db="EMBL/GenBank/DDBJ databases">
        <title>Bradyrhizobium sp. nov., effective nodules isolated from peanut in China.</title>
        <authorList>
            <person name="Li Y."/>
        </authorList>
    </citation>
    <scope>NUCLEOTIDE SEQUENCE [LARGE SCALE GENOMIC DNA]</scope>
    <source>
        <strain evidence="3 5">CCBAU 53426</strain>
    </source>
</reference>
<dbReference type="RefSeq" id="WP_128953690.1">
    <property type="nucleotide sequence ID" value="NZ_CP030053.1"/>
</dbReference>
<dbReference type="SUPFAM" id="SSF47616">
    <property type="entry name" value="GST C-terminal domain-like"/>
    <property type="match status" value="1"/>
</dbReference>
<accession>A0AAE5X4V5</accession>
<dbReference type="PROSITE" id="PS50404">
    <property type="entry name" value="GST_NTER"/>
    <property type="match status" value="1"/>
</dbReference>
<evidence type="ECO:0000313" key="5">
    <source>
        <dbReference type="Proteomes" id="UP000290401"/>
    </source>
</evidence>
<dbReference type="Proteomes" id="UP000288972">
    <property type="component" value="Chromosome"/>
</dbReference>
<dbReference type="Pfam" id="PF13417">
    <property type="entry name" value="GST_N_3"/>
    <property type="match status" value="1"/>
</dbReference>
<dbReference type="EMBL" id="CP030053">
    <property type="protein sequence ID" value="QAU48937.1"/>
    <property type="molecule type" value="Genomic_DNA"/>
</dbReference>
<keyword evidence="5" id="KW-1185">Reference proteome</keyword>
<dbReference type="KEGG" id="bgz:XH91_28645"/>
<sequence>MSNVILHHYALSPYSEKVRLALGLKNITWSSVDIPVWTPRPKLTPMTGGYRKTPILQIGAEFYCDTLHILQAIEKLGQRGALYPKRQEAMAKAFGWWIEKSSFFNAVCLTIGNMPGIPQELIDERRPLFRVNLDPGELRSKRPLYLQRLDAQLAWLAEILSDGRKFILGDEPSAADLSAYHPLWFARQNGGTEVNDLIAFASVIDPWYKRVAAIGHGKSSEMTPDQAIEVARTSRPSEPDEWWPEAQNIGLRRGDWVSVTPDDYGNAVNGKLLAWTADEVVIRHEDPSVGEVNLRFPRVGFDTAPADRKAN</sequence>
<dbReference type="CDD" id="cd00299">
    <property type="entry name" value="GST_C_family"/>
    <property type="match status" value="1"/>
</dbReference>
<gene>
    <name evidence="3" type="ORF">EAS56_36740</name>
    <name evidence="2" type="ORF">XH91_28645</name>
</gene>